<proteinExistence type="predicted"/>
<protein>
    <submittedName>
        <fullName evidence="1">Uncharacterized protein</fullName>
    </submittedName>
</protein>
<name>A0A5N6L4P0_9ROSI</name>
<sequence>MPVCWVMEASLEHRNEPFPCCSASPYAYINHPILPSCFRFLFPSHPRYCILTDSSYAPQTKPTNRKSTSQWLLADSIVSIATAPPAARAAPAPAADAPAAVYVEPRPSTAPRLVIQMKQS</sequence>
<dbReference type="EMBL" id="VIBQ01000098">
    <property type="protein sequence ID" value="KAB8748961.1"/>
    <property type="molecule type" value="Genomic_DNA"/>
</dbReference>
<dbReference type="AlphaFoldDB" id="A0A5N6L4P0"/>
<organism evidence="1 2">
    <name type="scientific">Carpinus fangiana</name>
    <dbReference type="NCBI Taxonomy" id="176857"/>
    <lineage>
        <taxon>Eukaryota</taxon>
        <taxon>Viridiplantae</taxon>
        <taxon>Streptophyta</taxon>
        <taxon>Embryophyta</taxon>
        <taxon>Tracheophyta</taxon>
        <taxon>Spermatophyta</taxon>
        <taxon>Magnoliopsida</taxon>
        <taxon>eudicotyledons</taxon>
        <taxon>Gunneridae</taxon>
        <taxon>Pentapetalae</taxon>
        <taxon>rosids</taxon>
        <taxon>fabids</taxon>
        <taxon>Fagales</taxon>
        <taxon>Betulaceae</taxon>
        <taxon>Carpinus</taxon>
    </lineage>
</organism>
<accession>A0A5N6L4P0</accession>
<evidence type="ECO:0000313" key="2">
    <source>
        <dbReference type="Proteomes" id="UP000327013"/>
    </source>
</evidence>
<keyword evidence="2" id="KW-1185">Reference proteome</keyword>
<dbReference type="Proteomes" id="UP000327013">
    <property type="component" value="Unassembled WGS sequence"/>
</dbReference>
<gene>
    <name evidence="1" type="ORF">FH972_026512</name>
</gene>
<comment type="caution">
    <text evidence="1">The sequence shown here is derived from an EMBL/GenBank/DDBJ whole genome shotgun (WGS) entry which is preliminary data.</text>
</comment>
<reference evidence="1 2" key="1">
    <citation type="submission" date="2019-06" db="EMBL/GenBank/DDBJ databases">
        <title>A chromosomal-level reference genome of Carpinus fangiana (Coryloideae, Betulaceae).</title>
        <authorList>
            <person name="Yang X."/>
            <person name="Wang Z."/>
            <person name="Zhang L."/>
            <person name="Hao G."/>
            <person name="Liu J."/>
            <person name="Yang Y."/>
        </authorList>
    </citation>
    <scope>NUCLEOTIDE SEQUENCE [LARGE SCALE GENOMIC DNA]</scope>
    <source>
        <strain evidence="1">Cfa_2016G</strain>
        <tissue evidence="1">Leaf</tissue>
    </source>
</reference>
<evidence type="ECO:0000313" key="1">
    <source>
        <dbReference type="EMBL" id="KAB8748961.1"/>
    </source>
</evidence>